<dbReference type="EMBL" id="VDEP01000386">
    <property type="protein sequence ID" value="KAA1090377.1"/>
    <property type="molecule type" value="Genomic_DNA"/>
</dbReference>
<sequence length="51" mass="5431">MSKTNTNVPSSTSTTHHFFIIDISLSNTANQSHILLGGLINGQLLSGFMAI</sequence>
<evidence type="ECO:0000313" key="4">
    <source>
        <dbReference type="Proteomes" id="UP000325313"/>
    </source>
</evidence>
<dbReference type="Proteomes" id="UP000324748">
    <property type="component" value="Unassembled WGS sequence"/>
</dbReference>
<gene>
    <name evidence="1" type="ORF">PGT21_021811</name>
    <name evidence="2" type="ORF">PGTUg99_004173</name>
</gene>
<comment type="caution">
    <text evidence="2">The sequence shown here is derived from an EMBL/GenBank/DDBJ whole genome shotgun (WGS) entry which is preliminary data.</text>
</comment>
<keyword evidence="3" id="KW-1185">Reference proteome</keyword>
<dbReference type="AlphaFoldDB" id="A0A5B0NMA6"/>
<evidence type="ECO:0000313" key="1">
    <source>
        <dbReference type="EMBL" id="KAA1085859.1"/>
    </source>
</evidence>
<dbReference type="Proteomes" id="UP000325313">
    <property type="component" value="Unassembled WGS sequence"/>
</dbReference>
<evidence type="ECO:0000313" key="2">
    <source>
        <dbReference type="EMBL" id="KAA1090377.1"/>
    </source>
</evidence>
<organism evidence="2 4">
    <name type="scientific">Puccinia graminis f. sp. tritici</name>
    <dbReference type="NCBI Taxonomy" id="56615"/>
    <lineage>
        <taxon>Eukaryota</taxon>
        <taxon>Fungi</taxon>
        <taxon>Dikarya</taxon>
        <taxon>Basidiomycota</taxon>
        <taxon>Pucciniomycotina</taxon>
        <taxon>Pucciniomycetes</taxon>
        <taxon>Pucciniales</taxon>
        <taxon>Pucciniaceae</taxon>
        <taxon>Puccinia</taxon>
    </lineage>
</organism>
<evidence type="ECO:0000313" key="3">
    <source>
        <dbReference type="Proteomes" id="UP000324748"/>
    </source>
</evidence>
<reference evidence="3 4" key="1">
    <citation type="submission" date="2019-05" db="EMBL/GenBank/DDBJ databases">
        <title>Emergence of the Ug99 lineage of the wheat stem rust pathogen through somatic hybridization.</title>
        <authorList>
            <person name="Li F."/>
            <person name="Upadhyaya N.M."/>
            <person name="Sperschneider J."/>
            <person name="Matny O."/>
            <person name="Nguyen-Phuc H."/>
            <person name="Mago R."/>
            <person name="Raley C."/>
            <person name="Miller M.E."/>
            <person name="Silverstein K.A.T."/>
            <person name="Henningsen E."/>
            <person name="Hirsch C.D."/>
            <person name="Visser B."/>
            <person name="Pretorius Z.A."/>
            <person name="Steffenson B.J."/>
            <person name="Schwessinger B."/>
            <person name="Dodds P.N."/>
            <person name="Figueroa M."/>
        </authorList>
    </citation>
    <scope>NUCLEOTIDE SEQUENCE [LARGE SCALE GENOMIC DNA]</scope>
    <source>
        <strain evidence="1">21-0</strain>
        <strain evidence="2 4">Ug99</strain>
    </source>
</reference>
<accession>A0A5B0NMA6</accession>
<proteinExistence type="predicted"/>
<dbReference type="EMBL" id="VSWC01000106">
    <property type="protein sequence ID" value="KAA1085859.1"/>
    <property type="molecule type" value="Genomic_DNA"/>
</dbReference>
<protein>
    <submittedName>
        <fullName evidence="2">Uncharacterized protein</fullName>
    </submittedName>
</protein>
<name>A0A5B0NMA6_PUCGR</name>